<evidence type="ECO:0000313" key="1">
    <source>
        <dbReference type="EMBL" id="KAD3067297.1"/>
    </source>
</evidence>
<reference evidence="1 2" key="1">
    <citation type="submission" date="2019-05" db="EMBL/GenBank/DDBJ databases">
        <title>Mikania micrantha, genome provides insights into the molecular mechanism of rapid growth.</title>
        <authorList>
            <person name="Liu B."/>
        </authorList>
    </citation>
    <scope>NUCLEOTIDE SEQUENCE [LARGE SCALE GENOMIC DNA]</scope>
    <source>
        <strain evidence="1">NLD-2019</strain>
        <tissue evidence="1">Leaf</tissue>
    </source>
</reference>
<dbReference type="EMBL" id="SZYD01000017">
    <property type="protein sequence ID" value="KAD3067297.1"/>
    <property type="molecule type" value="Genomic_DNA"/>
</dbReference>
<comment type="caution">
    <text evidence="1">The sequence shown here is derived from an EMBL/GenBank/DDBJ whole genome shotgun (WGS) entry which is preliminary data.</text>
</comment>
<evidence type="ECO:0000313" key="2">
    <source>
        <dbReference type="Proteomes" id="UP000326396"/>
    </source>
</evidence>
<dbReference type="Proteomes" id="UP000326396">
    <property type="component" value="Linkage Group LG7"/>
</dbReference>
<name>A0A5N6M090_9ASTR</name>
<organism evidence="1 2">
    <name type="scientific">Mikania micrantha</name>
    <name type="common">bitter vine</name>
    <dbReference type="NCBI Taxonomy" id="192012"/>
    <lineage>
        <taxon>Eukaryota</taxon>
        <taxon>Viridiplantae</taxon>
        <taxon>Streptophyta</taxon>
        <taxon>Embryophyta</taxon>
        <taxon>Tracheophyta</taxon>
        <taxon>Spermatophyta</taxon>
        <taxon>Magnoliopsida</taxon>
        <taxon>eudicotyledons</taxon>
        <taxon>Gunneridae</taxon>
        <taxon>Pentapetalae</taxon>
        <taxon>asterids</taxon>
        <taxon>campanulids</taxon>
        <taxon>Asterales</taxon>
        <taxon>Asteraceae</taxon>
        <taxon>Asteroideae</taxon>
        <taxon>Heliantheae alliance</taxon>
        <taxon>Eupatorieae</taxon>
        <taxon>Mikania</taxon>
    </lineage>
</organism>
<protein>
    <submittedName>
        <fullName evidence="1">Uncharacterized protein</fullName>
    </submittedName>
</protein>
<sequence length="235" mass="26290">MTDQLLPWRYTACLRGAPDSFVLGGTPRDPERTLGGLKLGKVEGTLGGAHLHHHPLGPAVEPPSVTCRACHHIYKLNSAFLNLRKVTTMHRTMTAPKDAEHKMLLILPRHTQRLDAVSGNLGGVTDWYQSLGYRELGVANNLERNLGMRPVEVMSEEDVKKMRRMVPLADIIVPNEIINLREVMAWLEMSEVRVGLVEAHVAALEAMVEAIAAQVAVELEEEPFEYEEEEPFEDE</sequence>
<keyword evidence="2" id="KW-1185">Reference proteome</keyword>
<proteinExistence type="predicted"/>
<accession>A0A5N6M090</accession>
<dbReference type="AlphaFoldDB" id="A0A5N6M090"/>
<gene>
    <name evidence="1" type="ORF">E3N88_35177</name>
</gene>